<dbReference type="InterPro" id="IPR000119">
    <property type="entry name" value="Hist_DNA-bd"/>
</dbReference>
<dbReference type="Pfam" id="PF00216">
    <property type="entry name" value="Bac_DNA_binding"/>
    <property type="match status" value="1"/>
</dbReference>
<feature type="non-terminal residue" evidence="1">
    <location>
        <position position="31"/>
    </location>
</feature>
<dbReference type="AlphaFoldDB" id="K1RRB1"/>
<comment type="caution">
    <text evidence="1">The sequence shown here is derived from an EMBL/GenBank/DDBJ whole genome shotgun (WGS) entry which is preliminary data.</text>
</comment>
<gene>
    <name evidence="1" type="ORF">OBE_13738</name>
</gene>
<organism evidence="1">
    <name type="scientific">human gut metagenome</name>
    <dbReference type="NCBI Taxonomy" id="408170"/>
    <lineage>
        <taxon>unclassified sequences</taxon>
        <taxon>metagenomes</taxon>
        <taxon>organismal metagenomes</taxon>
    </lineage>
</organism>
<evidence type="ECO:0000313" key="1">
    <source>
        <dbReference type="EMBL" id="EKC51172.1"/>
    </source>
</evidence>
<dbReference type="EMBL" id="AJWZ01009489">
    <property type="protein sequence ID" value="EKC51172.1"/>
    <property type="molecule type" value="Genomic_DNA"/>
</dbReference>
<dbReference type="GO" id="GO:0030527">
    <property type="term" value="F:structural constituent of chromatin"/>
    <property type="evidence" value="ECO:0007669"/>
    <property type="project" value="InterPro"/>
</dbReference>
<sequence length="31" mass="3483">MTKAEIVSRIAQQTGIEKEVVMTVVEAFMEN</sequence>
<reference evidence="1" key="1">
    <citation type="journal article" date="2013" name="Environ. Microbiol.">
        <title>Microbiota from the distal guts of lean and obese adolescents exhibit partial functional redundancy besides clear differences in community structure.</title>
        <authorList>
            <person name="Ferrer M."/>
            <person name="Ruiz A."/>
            <person name="Lanza F."/>
            <person name="Haange S.B."/>
            <person name="Oberbach A."/>
            <person name="Till H."/>
            <person name="Bargiela R."/>
            <person name="Campoy C."/>
            <person name="Segura M.T."/>
            <person name="Richter M."/>
            <person name="von Bergen M."/>
            <person name="Seifert J."/>
            <person name="Suarez A."/>
        </authorList>
    </citation>
    <scope>NUCLEOTIDE SEQUENCE</scope>
</reference>
<accession>K1RRB1</accession>
<protein>
    <submittedName>
        <fullName evidence="1">DNA-binding protein HU</fullName>
    </submittedName>
</protein>
<dbReference type="SUPFAM" id="SSF47729">
    <property type="entry name" value="IHF-like DNA-binding proteins"/>
    <property type="match status" value="1"/>
</dbReference>
<dbReference type="InterPro" id="IPR010992">
    <property type="entry name" value="IHF-like_DNA-bd_dom_sf"/>
</dbReference>
<keyword evidence="1" id="KW-0238">DNA-binding</keyword>
<dbReference type="Gene3D" id="4.10.520.10">
    <property type="entry name" value="IHF-like DNA-binding proteins"/>
    <property type="match status" value="1"/>
</dbReference>
<proteinExistence type="predicted"/>
<name>K1RRB1_9ZZZZ</name>
<dbReference type="GO" id="GO:0003677">
    <property type="term" value="F:DNA binding"/>
    <property type="evidence" value="ECO:0007669"/>
    <property type="project" value="UniProtKB-KW"/>
</dbReference>